<name>A0A371QZE2_9CREN</name>
<evidence type="ECO:0000313" key="4">
    <source>
        <dbReference type="Proteomes" id="UP000257123"/>
    </source>
</evidence>
<organism evidence="1 4">
    <name type="scientific">Pyrobaculum aerophilum</name>
    <dbReference type="NCBI Taxonomy" id="13773"/>
    <lineage>
        <taxon>Archaea</taxon>
        <taxon>Thermoproteota</taxon>
        <taxon>Thermoprotei</taxon>
        <taxon>Thermoproteales</taxon>
        <taxon>Thermoproteaceae</taxon>
        <taxon>Pyrobaculum</taxon>
    </lineage>
</organism>
<dbReference type="EMBL" id="NMUF01000015">
    <property type="protein sequence ID" value="RFA98597.1"/>
    <property type="molecule type" value="Genomic_DNA"/>
</dbReference>
<comment type="caution">
    <text evidence="1">The sequence shown here is derived from an EMBL/GenBank/DDBJ whole genome shotgun (WGS) entry which is preliminary data.</text>
</comment>
<dbReference type="Proteomes" id="UP000256877">
    <property type="component" value="Unassembled WGS sequence"/>
</dbReference>
<dbReference type="EMBL" id="NMUE01000014">
    <property type="protein sequence ID" value="RFA96190.1"/>
    <property type="molecule type" value="Genomic_DNA"/>
</dbReference>
<dbReference type="Proteomes" id="UP000257123">
    <property type="component" value="Unassembled WGS sequence"/>
</dbReference>
<accession>A0A371QZE2</accession>
<sequence length="97" mass="10789">MALSNYWRGGEGAWRVASFYVTRRATAKQEKLQVGSLAREKPERFISQKRLLYQQQSGASEVDKMGGCIKGRSVLSPSSKSRPGVCPILMARHSLAF</sequence>
<dbReference type="AlphaFoldDB" id="A0A371QZE2"/>
<protein>
    <submittedName>
        <fullName evidence="1">Uncharacterized protein</fullName>
    </submittedName>
</protein>
<evidence type="ECO:0000313" key="1">
    <source>
        <dbReference type="EMBL" id="RFA96190.1"/>
    </source>
</evidence>
<gene>
    <name evidence="1" type="ORF">CGL51_05870</name>
    <name evidence="2" type="ORF">CGL52_06660</name>
</gene>
<proteinExistence type="predicted"/>
<reference evidence="3 4" key="1">
    <citation type="submission" date="2017-07" db="EMBL/GenBank/DDBJ databases">
        <title>Draft genome sequence of aerobic hyperthermophilic archaea, Pyrobaculum aerophilum YKB31 and YKB32.</title>
        <authorList>
            <person name="Mochizuki T."/>
            <person name="Berliner A.J."/>
            <person name="Yoshida-Takashima Y."/>
            <person name="Takaki Y."/>
            <person name="Nunoura T."/>
            <person name="Takai K."/>
        </authorList>
    </citation>
    <scope>NUCLEOTIDE SEQUENCE [LARGE SCALE GENOMIC DNA]</scope>
    <source>
        <strain evidence="1 4">YKB31</strain>
        <strain evidence="2 3">YKB32</strain>
    </source>
</reference>
<evidence type="ECO:0000313" key="3">
    <source>
        <dbReference type="Proteomes" id="UP000256877"/>
    </source>
</evidence>
<evidence type="ECO:0000313" key="2">
    <source>
        <dbReference type="EMBL" id="RFA98597.1"/>
    </source>
</evidence>